<comment type="caution">
    <text evidence="3">The sequence shown here is derived from an EMBL/GenBank/DDBJ whole genome shotgun (WGS) entry which is preliminary data.</text>
</comment>
<reference evidence="3" key="1">
    <citation type="journal article" date="2022" name="bioRxiv">
        <title>Sequencing and chromosome-scale assembly of the giantPleurodeles waltlgenome.</title>
        <authorList>
            <person name="Brown T."/>
            <person name="Elewa A."/>
            <person name="Iarovenko S."/>
            <person name="Subramanian E."/>
            <person name="Araus A.J."/>
            <person name="Petzold A."/>
            <person name="Susuki M."/>
            <person name="Suzuki K.-i.T."/>
            <person name="Hayashi T."/>
            <person name="Toyoda A."/>
            <person name="Oliveira C."/>
            <person name="Osipova E."/>
            <person name="Leigh N.D."/>
            <person name="Simon A."/>
            <person name="Yun M.H."/>
        </authorList>
    </citation>
    <scope>NUCLEOTIDE SEQUENCE</scope>
    <source>
        <strain evidence="3">20211129_DDA</strain>
        <tissue evidence="3">Liver</tissue>
    </source>
</reference>
<feature type="signal peptide" evidence="2">
    <location>
        <begin position="1"/>
        <end position="25"/>
    </location>
</feature>
<feature type="region of interest" description="Disordered" evidence="1">
    <location>
        <begin position="38"/>
        <end position="61"/>
    </location>
</feature>
<evidence type="ECO:0008006" key="5">
    <source>
        <dbReference type="Google" id="ProtNLM"/>
    </source>
</evidence>
<feature type="region of interest" description="Disordered" evidence="1">
    <location>
        <begin position="83"/>
        <end position="108"/>
    </location>
</feature>
<keyword evidence="2" id="KW-0732">Signal</keyword>
<evidence type="ECO:0000256" key="1">
    <source>
        <dbReference type="SAM" id="MobiDB-lite"/>
    </source>
</evidence>
<feature type="chain" id="PRO_5043753741" description="Secreted protein" evidence="2">
    <location>
        <begin position="26"/>
        <end position="108"/>
    </location>
</feature>
<evidence type="ECO:0000313" key="4">
    <source>
        <dbReference type="Proteomes" id="UP001066276"/>
    </source>
</evidence>
<evidence type="ECO:0000313" key="3">
    <source>
        <dbReference type="EMBL" id="KAJ1178597.1"/>
    </source>
</evidence>
<organism evidence="3 4">
    <name type="scientific">Pleurodeles waltl</name>
    <name type="common">Iberian ribbed newt</name>
    <dbReference type="NCBI Taxonomy" id="8319"/>
    <lineage>
        <taxon>Eukaryota</taxon>
        <taxon>Metazoa</taxon>
        <taxon>Chordata</taxon>
        <taxon>Craniata</taxon>
        <taxon>Vertebrata</taxon>
        <taxon>Euteleostomi</taxon>
        <taxon>Amphibia</taxon>
        <taxon>Batrachia</taxon>
        <taxon>Caudata</taxon>
        <taxon>Salamandroidea</taxon>
        <taxon>Salamandridae</taxon>
        <taxon>Pleurodelinae</taxon>
        <taxon>Pleurodeles</taxon>
    </lineage>
</organism>
<accession>A0AAV7TPT8</accession>
<dbReference type="AlphaFoldDB" id="A0AAV7TPT8"/>
<feature type="compositionally biased region" description="Basic and acidic residues" evidence="1">
    <location>
        <begin position="47"/>
        <end position="57"/>
    </location>
</feature>
<gene>
    <name evidence="3" type="ORF">NDU88_003842</name>
</gene>
<protein>
    <recommendedName>
        <fullName evidence="5">Secreted protein</fullName>
    </recommendedName>
</protein>
<sequence length="108" mass="11711">MRPVPTVKSLWVITLRVVQWYLAACWVPLDSRRSVLASLDTPGSVTPDRRTALRAEHPSGPSSLTALTCCALGRLCLPRSASLRRSKPKSQSPHAPLRGPAVSVSIRS</sequence>
<evidence type="ECO:0000256" key="2">
    <source>
        <dbReference type="SAM" id="SignalP"/>
    </source>
</evidence>
<name>A0AAV7TPT8_PLEWA</name>
<proteinExistence type="predicted"/>
<dbReference type="EMBL" id="JANPWB010000006">
    <property type="protein sequence ID" value="KAJ1178597.1"/>
    <property type="molecule type" value="Genomic_DNA"/>
</dbReference>
<keyword evidence="4" id="KW-1185">Reference proteome</keyword>
<dbReference type="Proteomes" id="UP001066276">
    <property type="component" value="Chromosome 3_2"/>
</dbReference>